<keyword evidence="1" id="KW-0059">Arsenical resistance</keyword>
<evidence type="ECO:0000256" key="1">
    <source>
        <dbReference type="ARBA" id="ARBA00022849"/>
    </source>
</evidence>
<evidence type="ECO:0000259" key="2">
    <source>
        <dbReference type="SMART" id="SM00226"/>
    </source>
</evidence>
<proteinExistence type="predicted"/>
<dbReference type="GO" id="GO:0046685">
    <property type="term" value="P:response to arsenic-containing substance"/>
    <property type="evidence" value="ECO:0007669"/>
    <property type="project" value="UniProtKB-KW"/>
</dbReference>
<comment type="caution">
    <text evidence="3">The sequence shown here is derived from an EMBL/GenBank/DDBJ whole genome shotgun (WGS) entry which is preliminary data.</text>
</comment>
<feature type="domain" description="Phosphotyrosine protein phosphatase I" evidence="2">
    <location>
        <begin position="2"/>
        <end position="144"/>
    </location>
</feature>
<dbReference type="AlphaFoldDB" id="A0A368E0X9"/>
<accession>A0A368E0X9</accession>
<dbReference type="PANTHER" id="PTHR43428:SF1">
    <property type="entry name" value="ARSENATE REDUCTASE"/>
    <property type="match status" value="1"/>
</dbReference>
<dbReference type="InterPro" id="IPR036196">
    <property type="entry name" value="Ptyr_pPase_sf"/>
</dbReference>
<reference evidence="3 4" key="1">
    <citation type="journal article" date="2018" name="Microbiome">
        <title>Fine metagenomic profile of the Mediterranean stratified and mixed water columns revealed by assembly and recruitment.</title>
        <authorList>
            <person name="Haro-Moreno J.M."/>
            <person name="Lopez-Perez M."/>
            <person name="De La Torre J.R."/>
            <person name="Picazo A."/>
            <person name="Camacho A."/>
            <person name="Rodriguez-Valera F."/>
        </authorList>
    </citation>
    <scope>NUCLEOTIDE SEQUENCE [LARGE SCALE GENOMIC DNA]</scope>
    <source>
        <strain evidence="3">MED-G55</strain>
    </source>
</reference>
<sequence>MNHILFLCTGNSCRSILAEAYVNHHYKHTWQAYSAGSNPTGAVHPMALDVLKGRDVSIEGYHSKNWDVFGHLNGTSPATAMDYIVTVCDNAAGENCPVWPGHPATHHWPFPDPAKFSGDRASTRQYFEDVYDMIISKIDDALTSGLED</sequence>
<evidence type="ECO:0000313" key="3">
    <source>
        <dbReference type="EMBL" id="RCL77203.1"/>
    </source>
</evidence>
<protein>
    <submittedName>
        <fullName evidence="3">Arsenate reductase ArsC</fullName>
    </submittedName>
</protein>
<dbReference type="Gene3D" id="3.40.50.2300">
    <property type="match status" value="1"/>
</dbReference>
<dbReference type="CDD" id="cd16345">
    <property type="entry name" value="LMWP_ArsC"/>
    <property type="match status" value="1"/>
</dbReference>
<dbReference type="EMBL" id="QOQF01000011">
    <property type="protein sequence ID" value="RCL77203.1"/>
    <property type="molecule type" value="Genomic_DNA"/>
</dbReference>
<dbReference type="Proteomes" id="UP000252132">
    <property type="component" value="Unassembled WGS sequence"/>
</dbReference>
<name>A0A368E0X9_9PROT</name>
<dbReference type="PANTHER" id="PTHR43428">
    <property type="entry name" value="ARSENATE REDUCTASE"/>
    <property type="match status" value="1"/>
</dbReference>
<evidence type="ECO:0000313" key="4">
    <source>
        <dbReference type="Proteomes" id="UP000252132"/>
    </source>
</evidence>
<dbReference type="SUPFAM" id="SSF52788">
    <property type="entry name" value="Phosphotyrosine protein phosphatases I"/>
    <property type="match status" value="1"/>
</dbReference>
<dbReference type="InterPro" id="IPR023485">
    <property type="entry name" value="Ptyr_pPase"/>
</dbReference>
<dbReference type="Pfam" id="PF01451">
    <property type="entry name" value="LMWPc"/>
    <property type="match status" value="1"/>
</dbReference>
<dbReference type="SMART" id="SM00226">
    <property type="entry name" value="LMWPc"/>
    <property type="match status" value="1"/>
</dbReference>
<organism evidence="3 4">
    <name type="scientific">PS1 clade bacterium</name>
    <dbReference type="NCBI Taxonomy" id="2175152"/>
    <lineage>
        <taxon>Bacteria</taxon>
        <taxon>Pseudomonadati</taxon>
        <taxon>Pseudomonadota</taxon>
        <taxon>Alphaproteobacteria</taxon>
        <taxon>PS1 clade</taxon>
    </lineage>
</organism>
<gene>
    <name evidence="3" type="ORF">DBW69_04055</name>
</gene>